<feature type="non-terminal residue" evidence="2">
    <location>
        <position position="96"/>
    </location>
</feature>
<dbReference type="AlphaFoldDB" id="A0A542TJF9"/>
<organism evidence="2 3">
    <name type="scientific">Streptomyces puniciscabiei</name>
    <dbReference type="NCBI Taxonomy" id="164348"/>
    <lineage>
        <taxon>Bacteria</taxon>
        <taxon>Bacillati</taxon>
        <taxon>Actinomycetota</taxon>
        <taxon>Actinomycetes</taxon>
        <taxon>Kitasatosporales</taxon>
        <taxon>Streptomycetaceae</taxon>
        <taxon>Streptomyces</taxon>
    </lineage>
</organism>
<comment type="caution">
    <text evidence="2">The sequence shown here is derived from an EMBL/GenBank/DDBJ whole genome shotgun (WGS) entry which is preliminary data.</text>
</comment>
<protein>
    <submittedName>
        <fullName evidence="2">Uncharacterized protein</fullName>
    </submittedName>
</protein>
<keyword evidence="3" id="KW-1185">Reference proteome</keyword>
<name>A0A542TJF9_9ACTN</name>
<reference evidence="2 3" key="1">
    <citation type="submission" date="2019-06" db="EMBL/GenBank/DDBJ databases">
        <title>Sequencing the genomes of 1000 actinobacteria strains.</title>
        <authorList>
            <person name="Klenk H.-P."/>
        </authorList>
    </citation>
    <scope>NUCLEOTIDE SEQUENCE [LARGE SCALE GENOMIC DNA]</scope>
    <source>
        <strain evidence="2 3">DSM 41929</strain>
    </source>
</reference>
<evidence type="ECO:0000313" key="3">
    <source>
        <dbReference type="Proteomes" id="UP000318103"/>
    </source>
</evidence>
<evidence type="ECO:0000256" key="1">
    <source>
        <dbReference type="SAM" id="MobiDB-lite"/>
    </source>
</evidence>
<feature type="region of interest" description="Disordered" evidence="1">
    <location>
        <begin position="48"/>
        <end position="96"/>
    </location>
</feature>
<accession>A0A542TJF9</accession>
<dbReference type="EMBL" id="VFNX01000002">
    <property type="protein sequence ID" value="TQK86956.1"/>
    <property type="molecule type" value="Genomic_DNA"/>
</dbReference>
<sequence>MGLWQIDTDTLARSRFVLSPFAETFASLKLLHSGTGAHPGEEAWLRAHLPGCGRPGPGRHGPTSACRSGARSPPPWRGTTCPDGRPRSWPTSGSRP</sequence>
<dbReference type="Proteomes" id="UP000318103">
    <property type="component" value="Unassembled WGS sequence"/>
</dbReference>
<proteinExistence type="predicted"/>
<evidence type="ECO:0000313" key="2">
    <source>
        <dbReference type="EMBL" id="TQK86956.1"/>
    </source>
</evidence>
<gene>
    <name evidence="2" type="ORF">FB563_7122</name>
</gene>